<accession>A0A1A9W7V9</accession>
<keyword evidence="1" id="KW-0812">Transmembrane</keyword>
<reference evidence="3" key="1">
    <citation type="submission" date="2014-03" db="EMBL/GenBank/DDBJ databases">
        <authorList>
            <person name="Aksoy S."/>
            <person name="Warren W."/>
            <person name="Wilson R.K."/>
        </authorList>
    </citation>
    <scope>NUCLEOTIDE SEQUENCE [LARGE SCALE GENOMIC DNA]</scope>
    <source>
        <strain evidence="3">IAEA</strain>
    </source>
</reference>
<proteinExistence type="predicted"/>
<organism evidence="2 3">
    <name type="scientific">Glossina brevipalpis</name>
    <dbReference type="NCBI Taxonomy" id="37001"/>
    <lineage>
        <taxon>Eukaryota</taxon>
        <taxon>Metazoa</taxon>
        <taxon>Ecdysozoa</taxon>
        <taxon>Arthropoda</taxon>
        <taxon>Hexapoda</taxon>
        <taxon>Insecta</taxon>
        <taxon>Pterygota</taxon>
        <taxon>Neoptera</taxon>
        <taxon>Endopterygota</taxon>
        <taxon>Diptera</taxon>
        <taxon>Brachycera</taxon>
        <taxon>Muscomorpha</taxon>
        <taxon>Hippoboscoidea</taxon>
        <taxon>Glossinidae</taxon>
        <taxon>Glossina</taxon>
    </lineage>
</organism>
<evidence type="ECO:0000313" key="3">
    <source>
        <dbReference type="Proteomes" id="UP000091820"/>
    </source>
</evidence>
<protein>
    <submittedName>
        <fullName evidence="2">Uncharacterized protein</fullName>
    </submittedName>
</protein>
<dbReference type="AlphaFoldDB" id="A0A1A9W7V9"/>
<dbReference type="Proteomes" id="UP000091820">
    <property type="component" value="Unassembled WGS sequence"/>
</dbReference>
<evidence type="ECO:0000313" key="2">
    <source>
        <dbReference type="EnsemblMetazoa" id="GBRI009402-PA"/>
    </source>
</evidence>
<reference evidence="2" key="2">
    <citation type="submission" date="2020-05" db="UniProtKB">
        <authorList>
            <consortium name="EnsemblMetazoa"/>
        </authorList>
    </citation>
    <scope>IDENTIFICATION</scope>
    <source>
        <strain evidence="2">IAEA</strain>
    </source>
</reference>
<sequence length="111" mass="13635">MAEDRLSTQYSQKAEDLSRYYYDIKFYFLIIYKIVDIFYKMLRAKCSLKSTNEVTMYNIEKENKNYKNRQNNHLREFIIMTTDYLLCDVLRVTLTLDEKKIHIRPEKRLEI</sequence>
<dbReference type="VEuPathDB" id="VectorBase:GBRI009402"/>
<keyword evidence="1" id="KW-1133">Transmembrane helix</keyword>
<feature type="transmembrane region" description="Helical" evidence="1">
    <location>
        <begin position="20"/>
        <end position="39"/>
    </location>
</feature>
<evidence type="ECO:0000256" key="1">
    <source>
        <dbReference type="SAM" id="Phobius"/>
    </source>
</evidence>
<keyword evidence="1" id="KW-0472">Membrane</keyword>
<name>A0A1A9W7V9_9MUSC</name>
<keyword evidence="3" id="KW-1185">Reference proteome</keyword>
<dbReference type="EnsemblMetazoa" id="GBRI009402-RA">
    <property type="protein sequence ID" value="GBRI009402-PA"/>
    <property type="gene ID" value="GBRI009402"/>
</dbReference>